<accession>A0A7X3BYX5</accession>
<gene>
    <name evidence="2" type="ORF">GM545_13670</name>
</gene>
<evidence type="ECO:0000313" key="2">
    <source>
        <dbReference type="EMBL" id="MTV44579.1"/>
    </source>
</evidence>
<protein>
    <submittedName>
        <fullName evidence="2">Lipopolysaccharide cholinephosphotransferase</fullName>
    </submittedName>
</protein>
<dbReference type="GO" id="GO:0016740">
    <property type="term" value="F:transferase activity"/>
    <property type="evidence" value="ECO:0007669"/>
    <property type="project" value="UniProtKB-KW"/>
</dbReference>
<dbReference type="Pfam" id="PF04991">
    <property type="entry name" value="LicD"/>
    <property type="match status" value="1"/>
</dbReference>
<feature type="non-terminal residue" evidence="2">
    <location>
        <position position="1"/>
    </location>
</feature>
<comment type="caution">
    <text evidence="2">The sequence shown here is derived from an EMBL/GenBank/DDBJ whole genome shotgun (WGS) entry which is preliminary data.</text>
</comment>
<dbReference type="Proteomes" id="UP000467349">
    <property type="component" value="Unassembled WGS sequence"/>
</dbReference>
<sequence>ALGGSLLGAVRHKGFIPWDDDMDLSFPKSSIYV</sequence>
<evidence type="ECO:0000259" key="1">
    <source>
        <dbReference type="Pfam" id="PF04991"/>
    </source>
</evidence>
<dbReference type="InterPro" id="IPR007074">
    <property type="entry name" value="LicD/FKTN/FKRP_NTP_transf"/>
</dbReference>
<reference evidence="2 3" key="1">
    <citation type="submission" date="2019-11" db="EMBL/GenBank/DDBJ databases">
        <title>Growth characteristics of pneumococcus vary with the chemical composition of the capsule and with environmental conditions.</title>
        <authorList>
            <person name="Tothpal A."/>
            <person name="Desobry K."/>
            <person name="Joshi S."/>
            <person name="Wyllie A.L."/>
            <person name="Weinberger D.M."/>
        </authorList>
    </citation>
    <scope>NUCLEOTIDE SEQUENCE [LARGE SCALE GENOMIC DNA]</scope>
    <source>
        <strain evidence="3">pnumococcus09N</strain>
    </source>
</reference>
<name>A0A7X3BYX5_STREE</name>
<proteinExistence type="predicted"/>
<dbReference type="EMBL" id="WNHU01000525">
    <property type="protein sequence ID" value="MTV44579.1"/>
    <property type="molecule type" value="Genomic_DNA"/>
</dbReference>
<dbReference type="AlphaFoldDB" id="A0A7X3BYX5"/>
<dbReference type="GO" id="GO:0009100">
    <property type="term" value="P:glycoprotein metabolic process"/>
    <property type="evidence" value="ECO:0007669"/>
    <property type="project" value="UniProtKB-ARBA"/>
</dbReference>
<organism evidence="2 3">
    <name type="scientific">Streptococcus pneumoniae</name>
    <dbReference type="NCBI Taxonomy" id="1313"/>
    <lineage>
        <taxon>Bacteria</taxon>
        <taxon>Bacillati</taxon>
        <taxon>Bacillota</taxon>
        <taxon>Bacilli</taxon>
        <taxon>Lactobacillales</taxon>
        <taxon>Streptococcaceae</taxon>
        <taxon>Streptococcus</taxon>
    </lineage>
</organism>
<evidence type="ECO:0000313" key="3">
    <source>
        <dbReference type="Proteomes" id="UP000467349"/>
    </source>
</evidence>
<feature type="domain" description="LicD/FKTN/FKRP nucleotidyltransferase" evidence="1">
    <location>
        <begin position="3"/>
        <end position="29"/>
    </location>
</feature>
<keyword evidence="2" id="KW-0808">Transferase</keyword>